<dbReference type="Gene3D" id="3.90.1440.10">
    <property type="entry name" value="SecA, preprotein cross-linking domain"/>
    <property type="match status" value="1"/>
</dbReference>
<evidence type="ECO:0000256" key="9">
    <source>
        <dbReference type="ARBA" id="ARBA00022927"/>
    </source>
</evidence>
<evidence type="ECO:0000256" key="14">
    <source>
        <dbReference type="SAM" id="MobiDB-lite"/>
    </source>
</evidence>
<feature type="domain" description="Helicase ATP-binding" evidence="15">
    <location>
        <begin position="177"/>
        <end position="336"/>
    </location>
</feature>
<dbReference type="InterPro" id="IPR014018">
    <property type="entry name" value="SecA_motor_DEAD"/>
</dbReference>
<dbReference type="Pfam" id="PF01043">
    <property type="entry name" value="SecA_PP_bind"/>
    <property type="match status" value="1"/>
</dbReference>
<evidence type="ECO:0000256" key="3">
    <source>
        <dbReference type="ARBA" id="ARBA00022448"/>
    </source>
</evidence>
<dbReference type="Pfam" id="PF07517">
    <property type="entry name" value="SecA_DEAD"/>
    <property type="match status" value="1"/>
</dbReference>
<evidence type="ECO:0000256" key="6">
    <source>
        <dbReference type="ARBA" id="ARBA00022519"/>
    </source>
</evidence>
<dbReference type="InterPro" id="IPR011130">
    <property type="entry name" value="SecA_preprotein_X-link_dom"/>
</dbReference>
<comment type="similarity">
    <text evidence="2 13">Belongs to the SecA family.</text>
</comment>
<dbReference type="SMART" id="SM00958">
    <property type="entry name" value="SecA_PP_bind"/>
    <property type="match status" value="1"/>
</dbReference>
<dbReference type="Proteomes" id="UP001597512">
    <property type="component" value="Unassembled WGS sequence"/>
</dbReference>
<evidence type="ECO:0000256" key="7">
    <source>
        <dbReference type="ARBA" id="ARBA00022741"/>
    </source>
</evidence>
<dbReference type="PRINTS" id="PR00906">
    <property type="entry name" value="SECA"/>
</dbReference>
<feature type="binding site" evidence="13">
    <location>
        <position position="175"/>
    </location>
    <ligand>
        <name>ATP</name>
        <dbReference type="ChEBI" id="CHEBI:30616"/>
    </ligand>
</feature>
<dbReference type="HAMAP" id="MF_01382">
    <property type="entry name" value="SecA"/>
    <property type="match status" value="1"/>
</dbReference>
<dbReference type="InterPro" id="IPR027417">
    <property type="entry name" value="P-loop_NTPase"/>
</dbReference>
<dbReference type="PANTHER" id="PTHR30612">
    <property type="entry name" value="SECA INNER MEMBRANE COMPONENT OF SEC PROTEIN SECRETION SYSTEM"/>
    <property type="match status" value="1"/>
</dbReference>
<accession>A0ABW6AAX5</accession>
<keyword evidence="12 13" id="KW-0472">Membrane</keyword>
<evidence type="ECO:0000313" key="19">
    <source>
        <dbReference type="Proteomes" id="UP001597512"/>
    </source>
</evidence>
<evidence type="ECO:0000256" key="8">
    <source>
        <dbReference type="ARBA" id="ARBA00022840"/>
    </source>
</evidence>
<comment type="function">
    <text evidence="13">Part of the Sec protein translocase complex. Interacts with the SecYEG preprotein conducting channel. Has a central role in coupling the hydrolysis of ATP to the transfer of proteins into and across the cell membrane, serving as an ATP-driven molecular motor driving the stepwise translocation of polypeptide chains across the membrane.</text>
</comment>
<dbReference type="SUPFAM" id="SSF81767">
    <property type="entry name" value="Pre-protein crosslinking domain of SecA"/>
    <property type="match status" value="1"/>
</dbReference>
<evidence type="ECO:0000259" key="17">
    <source>
        <dbReference type="PROSITE" id="PS51196"/>
    </source>
</evidence>
<keyword evidence="8 13" id="KW-0067">ATP-binding</keyword>
<feature type="region of interest" description="Disordered" evidence="14">
    <location>
        <begin position="1032"/>
        <end position="1053"/>
    </location>
</feature>
<dbReference type="InterPro" id="IPR036266">
    <property type="entry name" value="SecA_Wing/Scaffold_sf"/>
</dbReference>
<proteinExistence type="inferred from homology"/>
<comment type="subunit">
    <text evidence="13">Monomer and homodimer. Part of the essential Sec protein translocation apparatus which comprises SecA, SecYEG and auxiliary proteins SecDF. Other proteins may also be involved.</text>
</comment>
<keyword evidence="5 13" id="KW-0963">Cytoplasm</keyword>
<keyword evidence="11 13" id="KW-0811">Translocation</keyword>
<dbReference type="Gene3D" id="3.40.50.300">
    <property type="entry name" value="P-loop containing nucleotide triphosphate hydrolases"/>
    <property type="match status" value="3"/>
</dbReference>
<dbReference type="EMBL" id="JBHUOM010000001">
    <property type="protein sequence ID" value="MFD2932520.1"/>
    <property type="molecule type" value="Genomic_DNA"/>
</dbReference>
<keyword evidence="7 13" id="KW-0547">Nucleotide-binding</keyword>
<dbReference type="PROSITE" id="PS51194">
    <property type="entry name" value="HELICASE_CTER"/>
    <property type="match status" value="1"/>
</dbReference>
<dbReference type="Gene3D" id="1.10.3060.10">
    <property type="entry name" value="Helical scaffold and wing domains of SecA"/>
    <property type="match status" value="1"/>
</dbReference>
<evidence type="ECO:0000313" key="18">
    <source>
        <dbReference type="EMBL" id="MFD2932520.1"/>
    </source>
</evidence>
<dbReference type="PROSITE" id="PS51192">
    <property type="entry name" value="HELICASE_ATP_BIND_1"/>
    <property type="match status" value="1"/>
</dbReference>
<evidence type="ECO:0000259" key="15">
    <source>
        <dbReference type="PROSITE" id="PS51192"/>
    </source>
</evidence>
<comment type="catalytic activity">
    <reaction evidence="13">
        <text>ATP + H2O + cellular proteinSide 1 = ADP + phosphate + cellular proteinSide 2.</text>
        <dbReference type="EC" id="7.4.2.8"/>
    </reaction>
</comment>
<dbReference type="InterPro" id="IPR020937">
    <property type="entry name" value="SecA_CS"/>
</dbReference>
<comment type="subcellular location">
    <subcellularLocation>
        <location evidence="13">Cell membrane</location>
        <topology evidence="13">Peripheral membrane protein</topology>
        <orientation evidence="13">Cytoplasmic side</orientation>
    </subcellularLocation>
    <subcellularLocation>
        <location evidence="13">Cytoplasm</location>
    </subcellularLocation>
    <subcellularLocation>
        <location evidence="1">Membrane</location>
        <topology evidence="1">Peripheral membrane protein</topology>
    </subcellularLocation>
    <text evidence="13">Distribution is 50-50.</text>
</comment>
<dbReference type="Pfam" id="PF07516">
    <property type="entry name" value="SecA_SW"/>
    <property type="match status" value="1"/>
</dbReference>
<keyword evidence="3 13" id="KW-0813">Transport</keyword>
<dbReference type="EC" id="7.4.2.8" evidence="13"/>
<keyword evidence="10 13" id="KW-1278">Translocase</keyword>
<dbReference type="SUPFAM" id="SSF81886">
    <property type="entry name" value="Helical scaffold and wing domains of SecA"/>
    <property type="match status" value="1"/>
</dbReference>
<evidence type="ECO:0000256" key="12">
    <source>
        <dbReference type="ARBA" id="ARBA00023136"/>
    </source>
</evidence>
<feature type="domain" description="SecA family profile" evidence="17">
    <location>
        <begin position="2"/>
        <end position="770"/>
    </location>
</feature>
<keyword evidence="6" id="KW-0997">Cell inner membrane</keyword>
<evidence type="ECO:0000256" key="5">
    <source>
        <dbReference type="ARBA" id="ARBA00022490"/>
    </source>
</evidence>
<evidence type="ECO:0000256" key="4">
    <source>
        <dbReference type="ARBA" id="ARBA00022475"/>
    </source>
</evidence>
<name>A0ABW6AAX5_9BACT</name>
<dbReference type="CDD" id="cd18803">
    <property type="entry name" value="SF2_C_secA"/>
    <property type="match status" value="1"/>
</dbReference>
<gene>
    <name evidence="13 18" type="primary">secA</name>
    <name evidence="18" type="ORF">ACFS25_01935</name>
</gene>
<keyword evidence="19" id="KW-1185">Reference proteome</keyword>
<evidence type="ECO:0000256" key="1">
    <source>
        <dbReference type="ARBA" id="ARBA00004170"/>
    </source>
</evidence>
<dbReference type="CDD" id="cd17928">
    <property type="entry name" value="DEXDc_SecA"/>
    <property type="match status" value="1"/>
</dbReference>
<dbReference type="RefSeq" id="WP_381496716.1">
    <property type="nucleotide sequence ID" value="NZ_JBHUOM010000001.1"/>
</dbReference>
<evidence type="ECO:0000256" key="10">
    <source>
        <dbReference type="ARBA" id="ARBA00022967"/>
    </source>
</evidence>
<dbReference type="InterPro" id="IPR014001">
    <property type="entry name" value="Helicase_ATP-bd"/>
</dbReference>
<dbReference type="Pfam" id="PF21090">
    <property type="entry name" value="P-loop_SecA"/>
    <property type="match status" value="2"/>
</dbReference>
<evidence type="ECO:0000256" key="11">
    <source>
        <dbReference type="ARBA" id="ARBA00023010"/>
    </source>
</evidence>
<dbReference type="InterPro" id="IPR001650">
    <property type="entry name" value="Helicase_C-like"/>
</dbReference>
<evidence type="ECO:0000256" key="2">
    <source>
        <dbReference type="ARBA" id="ARBA00007650"/>
    </source>
</evidence>
<feature type="domain" description="Helicase C-terminal" evidence="16">
    <location>
        <begin position="610"/>
        <end position="786"/>
    </location>
</feature>
<keyword evidence="4 13" id="KW-1003">Cell membrane</keyword>
<dbReference type="InterPro" id="IPR044722">
    <property type="entry name" value="SecA_SF2_C"/>
</dbReference>
<feature type="binding site" evidence="13">
    <location>
        <begin position="193"/>
        <end position="197"/>
    </location>
    <ligand>
        <name>ATP</name>
        <dbReference type="ChEBI" id="CHEBI:30616"/>
    </ligand>
</feature>
<dbReference type="PROSITE" id="PS51196">
    <property type="entry name" value="SECA_MOTOR_DEAD"/>
    <property type="match status" value="1"/>
</dbReference>
<sequence>MIKLIAKFFGTKSQRDIKELFPYVEMVNTEFAQLKDLSNDELRRVSAELKAQIAHELADIDAQLADLNEHAGRPDVDVNEKEQIFDKIDKLEADRNTELERVLLDILPRAFAVVKETARRYTENDYLTVSATDFDREIATRKKNVVIEGDQAHWANVWDAAGTPVKWDMVHYDVQIIGGVVLHQGKIAEMATGEGKTLVATFPAFLNGLAGRGVHIVTVNDYLAKRDSEWMAPLFEFHGMLVDCIDKHQPNSEQRKKAYLADITYGTNNEFGFDYLRDNMARETGELVQRKHHYAMVDEVDSVLIDDARTPLIISGPVPRGDEQDYIELKPRVSRLVEAQRKLVYDYLNDAKKKIAAGDEKEGGVSLFRAYRGLPKHKPLIKFLSETGNKALLQKTESIYLAENQKQMPEADAPLYFTIDERHNGIDLTEKGIDYITGSGEDPNFFILPDLSIDLNAIDKNGEFSEQEKILNKESIVRDYAVKTQRINTVNQLLKAYCLFERDTEYVIMDGKVKIVDEQTGRIMEGRRWSDGLHQAVEAKENVKVEDATQTYATVTLQNYFRMYHKRAGMTGTAETEASEFWQIYKMDVVVIPTNRAISRADEEDKVYRSVREKYNAVVDEITSLVEKGRPVLVGTTSVENSELLSRLLTLRKIQHQVLNAKHHQREAEIVASAGFSGTVTIATNMAGRGTDIKLTPESKVAGGLAIIGTERHESRRVDRQLRGRAGRQGDPGTSQFFVSLEDSLMRLFGSERIAKVMDRMGLEEGEVIQHSMITKSIERAQKKVEENNFGIRKRLLEYDDVMNYQREAIYKRRRNALFGDRLPLDIANTMYDVVEETVNNAEGNYEEIKLQLLTTLGVSPELTTEEFNRLKRPDQIRRLYDEAEVNYQAKNQAIAEKALPVLTQVFTDQGHQIKNIVVPFSDGLHELTVVSDLRKAIDSGAREIVTEMEKAVTLSVIDQEWKEHLREMDDLKQSVQNAVFEQKDPLLVYKFESVELFKRFLNKVNFDTISFLTKADIPAQEAEEIQQEIRQAPAHKRPQPQPKLHTNMEDFDDDHLATGPEEYARRMAQNDAMGAGAPPMPARQAPVRVAKLDRNARVNVQYVDGSVKRDVKFKTVENDVVSGKAMLIE</sequence>
<dbReference type="InterPro" id="IPR011116">
    <property type="entry name" value="SecA_Wing/Scaffold"/>
</dbReference>
<dbReference type="SMART" id="SM00957">
    <property type="entry name" value="SecA_DEAD"/>
    <property type="match status" value="1"/>
</dbReference>
<dbReference type="PROSITE" id="PS01312">
    <property type="entry name" value="SECA"/>
    <property type="match status" value="1"/>
</dbReference>
<dbReference type="InterPro" id="IPR036670">
    <property type="entry name" value="SecA_X-link_sf"/>
</dbReference>
<dbReference type="SUPFAM" id="SSF52540">
    <property type="entry name" value="P-loop containing nucleoside triphosphate hydrolases"/>
    <property type="match status" value="2"/>
</dbReference>
<comment type="caution">
    <text evidence="18">The sequence shown here is derived from an EMBL/GenBank/DDBJ whole genome shotgun (WGS) entry which is preliminary data.</text>
</comment>
<keyword evidence="9 13" id="KW-0653">Protein transport</keyword>
<feature type="binding site" evidence="13">
    <location>
        <position position="692"/>
    </location>
    <ligand>
        <name>ATP</name>
        <dbReference type="ChEBI" id="CHEBI:30616"/>
    </ligand>
</feature>
<dbReference type="InterPro" id="IPR011115">
    <property type="entry name" value="SecA_DEAD"/>
</dbReference>
<organism evidence="18 19">
    <name type="scientific">Spirosoma flavum</name>
    <dbReference type="NCBI Taxonomy" id="2048557"/>
    <lineage>
        <taxon>Bacteria</taxon>
        <taxon>Pseudomonadati</taxon>
        <taxon>Bacteroidota</taxon>
        <taxon>Cytophagia</taxon>
        <taxon>Cytophagales</taxon>
        <taxon>Cytophagaceae</taxon>
        <taxon>Spirosoma</taxon>
    </lineage>
</organism>
<dbReference type="NCBIfam" id="NF009536">
    <property type="entry name" value="PRK12901.1"/>
    <property type="match status" value="1"/>
</dbReference>
<evidence type="ECO:0000256" key="13">
    <source>
        <dbReference type="HAMAP-Rule" id="MF_01382"/>
    </source>
</evidence>
<evidence type="ECO:0000259" key="16">
    <source>
        <dbReference type="PROSITE" id="PS51194"/>
    </source>
</evidence>
<dbReference type="InterPro" id="IPR000185">
    <property type="entry name" value="SecA"/>
</dbReference>
<reference evidence="19" key="1">
    <citation type="journal article" date="2019" name="Int. J. Syst. Evol. Microbiol.">
        <title>The Global Catalogue of Microorganisms (GCM) 10K type strain sequencing project: providing services to taxonomists for standard genome sequencing and annotation.</title>
        <authorList>
            <consortium name="The Broad Institute Genomics Platform"/>
            <consortium name="The Broad Institute Genome Sequencing Center for Infectious Disease"/>
            <person name="Wu L."/>
            <person name="Ma J."/>
        </authorList>
    </citation>
    <scope>NUCLEOTIDE SEQUENCE [LARGE SCALE GENOMIC DNA]</scope>
    <source>
        <strain evidence="19">KCTC 52490</strain>
    </source>
</reference>
<protein>
    <recommendedName>
        <fullName evidence="13">Protein translocase subunit SecA</fullName>
        <ecNumber evidence="13">7.4.2.8</ecNumber>
    </recommendedName>
</protein>
<dbReference type="PANTHER" id="PTHR30612:SF0">
    <property type="entry name" value="CHLOROPLAST PROTEIN-TRANSPORTING ATPASE"/>
    <property type="match status" value="1"/>
</dbReference>